<dbReference type="PANTHER" id="PTHR30487">
    <property type="entry name" value="TYPE 4 PREPILIN-LIKE PROTEINS LEADER PEPTIDE-PROCESSING ENZYME"/>
    <property type="match status" value="1"/>
</dbReference>
<evidence type="ECO:0000256" key="3">
    <source>
        <dbReference type="ARBA" id="ARBA00022475"/>
    </source>
</evidence>
<keyword evidence="3" id="KW-1003">Cell membrane</keyword>
<dbReference type="OrthoDB" id="9789291at2"/>
<dbReference type="eggNOG" id="COG1989">
    <property type="taxonomic scope" value="Bacteria"/>
</dbReference>
<keyword evidence="11" id="KW-1185">Reference proteome</keyword>
<dbReference type="GO" id="GO:0006465">
    <property type="term" value="P:signal peptide processing"/>
    <property type="evidence" value="ECO:0007669"/>
    <property type="project" value="TreeGrafter"/>
</dbReference>
<evidence type="ECO:0000313" key="11">
    <source>
        <dbReference type="Proteomes" id="UP000000788"/>
    </source>
</evidence>
<dbReference type="PANTHER" id="PTHR30487:SF0">
    <property type="entry name" value="PREPILIN LEADER PEPTIDASE_N-METHYLTRANSFERASE-RELATED"/>
    <property type="match status" value="1"/>
</dbReference>
<accession>A9BA97</accession>
<feature type="transmembrane region" description="Helical" evidence="7">
    <location>
        <begin position="73"/>
        <end position="93"/>
    </location>
</feature>
<evidence type="ECO:0000256" key="2">
    <source>
        <dbReference type="ARBA" id="ARBA00005801"/>
    </source>
</evidence>
<feature type="domain" description="Prepilin type IV endopeptidase peptidase" evidence="8">
    <location>
        <begin position="111"/>
        <end position="224"/>
    </location>
</feature>
<evidence type="ECO:0000256" key="5">
    <source>
        <dbReference type="ARBA" id="ARBA00022989"/>
    </source>
</evidence>
<evidence type="ECO:0000256" key="4">
    <source>
        <dbReference type="ARBA" id="ARBA00022692"/>
    </source>
</evidence>
<feature type="domain" description="Prepilin peptidase A24 N-terminal" evidence="9">
    <location>
        <begin position="10"/>
        <end position="91"/>
    </location>
</feature>
<sequence>MDIPSYLCFVIGACFGSFISVVARRLPQNESPVFPRSYCPNCTVKIKWFDNIPILSWILLRGRCRNCSYKISLVYPFVEFFTGVLFVLCKYSHKINTININDVTYLLLGWCLVTVLFSLSLIDIYSLWLPESLLRLGGIFGIIHAFSYLYSYSNYYIVVDYLFASVMSYYFFEVIRLSARKILKKDALGDGDSKLIAMLGLWNGIIGSYFTIVLAFVSASIYAIVAISFKQLKLGQAYPLGPFIALSGLFVWIFGNDFLMVQLLKLS</sequence>
<evidence type="ECO:0000259" key="9">
    <source>
        <dbReference type="Pfam" id="PF06750"/>
    </source>
</evidence>
<keyword evidence="5 7" id="KW-1133">Transmembrane helix</keyword>
<keyword evidence="4 7" id="KW-0812">Transmembrane</keyword>
<dbReference type="InterPro" id="IPR000045">
    <property type="entry name" value="Prepilin_IV_endopep_pep"/>
</dbReference>
<dbReference type="EC" id="3.4.23.43" evidence="10"/>
<keyword evidence="6 7" id="KW-0472">Membrane</keyword>
<feature type="transmembrane region" description="Helical" evidence="7">
    <location>
        <begin position="237"/>
        <end position="255"/>
    </location>
</feature>
<dbReference type="Pfam" id="PF01478">
    <property type="entry name" value="Peptidase_A24"/>
    <property type="match status" value="1"/>
</dbReference>
<feature type="transmembrane region" description="Helical" evidence="7">
    <location>
        <begin position="156"/>
        <end position="175"/>
    </location>
</feature>
<feature type="transmembrane region" description="Helical" evidence="7">
    <location>
        <begin position="6"/>
        <end position="26"/>
    </location>
</feature>
<reference evidence="10 11" key="1">
    <citation type="journal article" date="2007" name="PLoS Genet.">
        <title>Patterns and implications of gene gain and loss in the evolution of Prochlorococcus.</title>
        <authorList>
            <person name="Kettler G.C."/>
            <person name="Martiny A.C."/>
            <person name="Huang K."/>
            <person name="Zucker J."/>
            <person name="Coleman M.L."/>
            <person name="Rodrigue S."/>
            <person name="Chen F."/>
            <person name="Lapidus A."/>
            <person name="Ferriera S."/>
            <person name="Johnson J."/>
            <person name="Steglich C."/>
            <person name="Church G.M."/>
            <person name="Richardson P."/>
            <person name="Chisholm S.W."/>
        </authorList>
    </citation>
    <scope>NUCLEOTIDE SEQUENCE [LARGE SCALE GENOMIC DNA]</scope>
    <source>
        <strain evidence="11">MIT 9211</strain>
    </source>
</reference>
<dbReference type="EMBL" id="CP000878">
    <property type="protein sequence ID" value="ABX08759.1"/>
    <property type="molecule type" value="Genomic_DNA"/>
</dbReference>
<feature type="transmembrane region" description="Helical" evidence="7">
    <location>
        <begin position="195"/>
        <end position="225"/>
    </location>
</feature>
<dbReference type="KEGG" id="pmj:P9211_08281"/>
<dbReference type="GO" id="GO:0005886">
    <property type="term" value="C:plasma membrane"/>
    <property type="evidence" value="ECO:0007669"/>
    <property type="project" value="UniProtKB-SubCell"/>
</dbReference>
<evidence type="ECO:0000256" key="1">
    <source>
        <dbReference type="ARBA" id="ARBA00004651"/>
    </source>
</evidence>
<dbReference type="STRING" id="93059.P9211_08281"/>
<feature type="transmembrane region" description="Helical" evidence="7">
    <location>
        <begin position="132"/>
        <end position="150"/>
    </location>
</feature>
<evidence type="ECO:0000256" key="6">
    <source>
        <dbReference type="ARBA" id="ARBA00023136"/>
    </source>
</evidence>
<evidence type="ECO:0000259" key="8">
    <source>
        <dbReference type="Pfam" id="PF01478"/>
    </source>
</evidence>
<name>A9BA97_PROM4</name>
<keyword evidence="10" id="KW-0378">Hydrolase</keyword>
<feature type="transmembrane region" description="Helical" evidence="7">
    <location>
        <begin position="105"/>
        <end position="125"/>
    </location>
</feature>
<comment type="similarity">
    <text evidence="2">Belongs to the peptidase A24 family.</text>
</comment>
<dbReference type="RefSeq" id="WP_012195381.1">
    <property type="nucleotide sequence ID" value="NC_009976.1"/>
</dbReference>
<organism evidence="10 11">
    <name type="scientific">Prochlorococcus marinus (strain MIT 9211)</name>
    <dbReference type="NCBI Taxonomy" id="93059"/>
    <lineage>
        <taxon>Bacteria</taxon>
        <taxon>Bacillati</taxon>
        <taxon>Cyanobacteriota</taxon>
        <taxon>Cyanophyceae</taxon>
        <taxon>Synechococcales</taxon>
        <taxon>Prochlorococcaceae</taxon>
        <taxon>Prochlorococcus</taxon>
    </lineage>
</organism>
<protein>
    <submittedName>
        <fullName evidence="10">Type II secretory pathway, prepilin signal peptidase PulO-like peptidase</fullName>
        <ecNumber evidence="10">3.4.23.43</ecNumber>
    </submittedName>
</protein>
<dbReference type="InterPro" id="IPR050882">
    <property type="entry name" value="Prepilin_peptidase/N-MTase"/>
</dbReference>
<dbReference type="Proteomes" id="UP000000788">
    <property type="component" value="Chromosome"/>
</dbReference>
<evidence type="ECO:0000256" key="7">
    <source>
        <dbReference type="SAM" id="Phobius"/>
    </source>
</evidence>
<dbReference type="HOGENOM" id="CLU_057101_0_1_3"/>
<evidence type="ECO:0000313" key="10">
    <source>
        <dbReference type="EMBL" id="ABX08759.1"/>
    </source>
</evidence>
<dbReference type="GO" id="GO:0004190">
    <property type="term" value="F:aspartic-type endopeptidase activity"/>
    <property type="evidence" value="ECO:0007669"/>
    <property type="project" value="UniProtKB-EC"/>
</dbReference>
<proteinExistence type="inferred from homology"/>
<dbReference type="AlphaFoldDB" id="A9BA97"/>
<gene>
    <name evidence="10" type="ordered locus">P9211_08281</name>
</gene>
<comment type="subcellular location">
    <subcellularLocation>
        <location evidence="1">Cell membrane</location>
        <topology evidence="1">Multi-pass membrane protein</topology>
    </subcellularLocation>
</comment>
<dbReference type="InterPro" id="IPR010627">
    <property type="entry name" value="Prepilin_pept_A24_N"/>
</dbReference>
<dbReference type="Pfam" id="PF06750">
    <property type="entry name" value="A24_N_bact"/>
    <property type="match status" value="1"/>
</dbReference>